<evidence type="ECO:0000313" key="1">
    <source>
        <dbReference type="EMBL" id="TMS22248.1"/>
    </source>
</evidence>
<dbReference type="EMBL" id="CM011675">
    <property type="protein sequence ID" value="TMS22248.1"/>
    <property type="molecule type" value="Genomic_DNA"/>
</dbReference>
<gene>
    <name evidence="1" type="ORF">E3U43_012513</name>
</gene>
<name>A0ACD3RSS0_LARCR</name>
<proteinExistence type="predicted"/>
<protein>
    <submittedName>
        <fullName evidence="1">Uncharacterized protein</fullName>
    </submittedName>
</protein>
<dbReference type="Proteomes" id="UP000793456">
    <property type="component" value="Chromosome II"/>
</dbReference>
<keyword evidence="2" id="KW-1185">Reference proteome</keyword>
<sequence>MNQATTIKELNVMLVGSNTSNKSLVGNIILGKVFDVGDVTPCCERRQGEVCGRKVTLAKAPGWLPGYELCNTPELFKTEAILSVTPGLHGFILVVNVKLPFKNVNKKATKEHLQYFFGDRVWDHTIVVFTHRGQLGYTIEDYIKREGAPLQSLLEACGNRYHVLCDDGTDNNKKVEELFEKIDAMVAENRCYEINIVQMQIAESKRKEVEKKAEELRMQTQQQRQNLRSLLTGPTLDLIILMVGWVFSGKSAAGNSLLSTKEFQSGERTVKPLKQSGEVAGRQVVIVDTPGWWKFFPAKFNPSILKSEILKGVSLCSPSPNVILLALPLDTSFTEEQRRVTEDNMKVLGPTVWRHVIVLFTVGDALGDKTIEQHIESEGRPLRWLIEKCGNRYHALNNMSVADDQVTGFLEKMEEMVAGNSYFSLSAHTDTDDPQHWEDRSDTSTESKDKNTAKEITEQLTIEWDRRNWEKQRIREGSMSPPLNMSAEGQESDRSEGEEEEMEHPHEDDHFKSFGLEEESEDDDDDAGPGPLNRWKRHLEREWSRRECAMQQSYLYSPFGAAISEPDSELLQKSREKVSKWLKTQHATSGYATASNTSELNAMLVGSTTSKKSVVGNIILGKVFVLEDVTPCCERRQGEVCGRKVTLAKAPGWLPGYELCNTPELFKTEAILSVTPGLHGFILVVNAKLPFKNVNKKATKEHLQYFFGDRVWDHTIVVFTHRGQLGYTIEDYIKREGAPLQSLLEACGNRYHVLCDDGTDNNKKVEELFEKIDAMVAENCCYEIDSNWMQNAESKRKEVDKKAEELRMQTQQQRQNLKRLLTGPTLDLIILMVGWVFSGKSATGNNLLSTKEFQSGERTVKALKQSGEVAGRQVVIVDTPGWWKFFPAKFNPSILKSEILKGVSLCTPSPNVILLALPLDTSFTEEQRRVTEDNMKLLGPTVWRHVIVLFTFGDALGDKTIEHHIESEGRPLHWLIEKCGNRYHVFNNMSVADDQVTELLEKMEEMVAGNSYFSLSAHTDTDDPQHWEDRSDTSTESKDKNTAKEITEQLTIEWDRRNWEKQRIREGSMRAPPEMSPEGQESGNRPEVEEEEMDHPHEDDHFKSFGLDEESEDDAGPGPLNRWKRLLEREWSRREYAMQRRHLYSPFWPAISEPDSELLQKSREKVSKWLKTQHATSGYATASNTSGTSKEEEEGGHAELVSCL</sequence>
<reference evidence="1" key="1">
    <citation type="submission" date="2018-11" db="EMBL/GenBank/DDBJ databases">
        <title>The sequence and de novo assembly of Larimichthys crocea genome using PacBio and Hi-C technologies.</title>
        <authorList>
            <person name="Xu P."/>
            <person name="Chen B."/>
            <person name="Zhou Z."/>
            <person name="Ke Q."/>
            <person name="Wu Y."/>
            <person name="Bai H."/>
            <person name="Pu F."/>
        </authorList>
    </citation>
    <scope>NUCLEOTIDE SEQUENCE</scope>
    <source>
        <tissue evidence="1">Muscle</tissue>
    </source>
</reference>
<accession>A0ACD3RSS0</accession>
<comment type="caution">
    <text evidence="1">The sequence shown here is derived from an EMBL/GenBank/DDBJ whole genome shotgun (WGS) entry which is preliminary data.</text>
</comment>
<organism evidence="1 2">
    <name type="scientific">Larimichthys crocea</name>
    <name type="common">Large yellow croaker</name>
    <name type="synonym">Pseudosciaena crocea</name>
    <dbReference type="NCBI Taxonomy" id="215358"/>
    <lineage>
        <taxon>Eukaryota</taxon>
        <taxon>Metazoa</taxon>
        <taxon>Chordata</taxon>
        <taxon>Craniata</taxon>
        <taxon>Vertebrata</taxon>
        <taxon>Euteleostomi</taxon>
        <taxon>Actinopterygii</taxon>
        <taxon>Neopterygii</taxon>
        <taxon>Teleostei</taxon>
        <taxon>Neoteleostei</taxon>
        <taxon>Acanthomorphata</taxon>
        <taxon>Eupercaria</taxon>
        <taxon>Sciaenidae</taxon>
        <taxon>Larimichthys</taxon>
    </lineage>
</organism>
<evidence type="ECO:0000313" key="2">
    <source>
        <dbReference type="Proteomes" id="UP000793456"/>
    </source>
</evidence>